<dbReference type="Pfam" id="PF05866">
    <property type="entry name" value="RusA"/>
    <property type="match status" value="1"/>
</dbReference>
<dbReference type="GO" id="GO:0006310">
    <property type="term" value="P:DNA recombination"/>
    <property type="evidence" value="ECO:0007669"/>
    <property type="project" value="InterPro"/>
</dbReference>
<dbReference type="GO" id="GO:0006281">
    <property type="term" value="P:DNA repair"/>
    <property type="evidence" value="ECO:0007669"/>
    <property type="project" value="InterPro"/>
</dbReference>
<reference evidence="1" key="1">
    <citation type="journal article" date="2016" name="Sci. Rep.">
        <title>Evaluation of genetic diversity among strains of the human gut commensal Bifidobacterium adolescentis.</title>
        <authorList>
            <person name="Duranti S."/>
            <person name="Milani C."/>
            <person name="Lugli G.A."/>
            <person name="Mancabelli L."/>
            <person name="Turroni F."/>
            <person name="Ferrario C."/>
            <person name="Mangifesta M."/>
            <person name="Viappiani A."/>
            <person name="Sanchez B."/>
            <person name="Margolles A."/>
            <person name="van Sinderen D."/>
            <person name="Ventura M."/>
        </authorList>
    </citation>
    <scope>NUCLEOTIDE SEQUENCE</scope>
    <source>
        <strain evidence="1">703B</strain>
    </source>
</reference>
<evidence type="ECO:0000313" key="1">
    <source>
        <dbReference type="EMBL" id="WNE84576.1"/>
    </source>
</evidence>
<accession>A0AAF1A3M6</accession>
<dbReference type="Gene3D" id="3.30.1330.70">
    <property type="entry name" value="Holliday junction resolvase RusA"/>
    <property type="match status" value="1"/>
</dbReference>
<gene>
    <name evidence="1" type="ORF">B0703_06065</name>
</gene>
<proteinExistence type="predicted"/>
<dbReference type="AlphaFoldDB" id="A0AAF1A3M6"/>
<dbReference type="Proteomes" id="UP000193179">
    <property type="component" value="Chromosome"/>
</dbReference>
<organism evidence="1 2">
    <name type="scientific">Bifidobacterium adolescentis</name>
    <dbReference type="NCBI Taxonomy" id="1680"/>
    <lineage>
        <taxon>Bacteria</taxon>
        <taxon>Bacillati</taxon>
        <taxon>Actinomycetota</taxon>
        <taxon>Actinomycetes</taxon>
        <taxon>Bifidobacteriales</taxon>
        <taxon>Bifidobacteriaceae</taxon>
        <taxon>Bifidobacterium</taxon>
    </lineage>
</organism>
<reference evidence="1" key="2">
    <citation type="submission" date="2023-09" db="EMBL/GenBank/DDBJ databases">
        <title>Ecological and genomic based identification of the Bifidobacterium adolescentis prototype of the healthy human gut microbiota.</title>
        <authorList>
            <person name="Lugli G.A."/>
            <person name="Argentini C."/>
            <person name="Tarracchini C."/>
            <person name="Fontana F."/>
            <person name="Alessandri G."/>
            <person name="Mancabelli L."/>
            <person name="Milani C."/>
            <person name="Turroni F."/>
            <person name="Ventura M."/>
        </authorList>
    </citation>
    <scope>NUCLEOTIDE SEQUENCE</scope>
    <source>
        <strain evidence="1">703B</strain>
    </source>
</reference>
<dbReference type="GO" id="GO:0000287">
    <property type="term" value="F:magnesium ion binding"/>
    <property type="evidence" value="ECO:0007669"/>
    <property type="project" value="InterPro"/>
</dbReference>
<name>A0AAF1A3M6_BIFAD</name>
<dbReference type="EMBL" id="CP133648">
    <property type="protein sequence ID" value="WNE84576.1"/>
    <property type="molecule type" value="Genomic_DNA"/>
</dbReference>
<dbReference type="SUPFAM" id="SSF103084">
    <property type="entry name" value="Holliday junction resolvase RusA"/>
    <property type="match status" value="1"/>
</dbReference>
<dbReference type="InterPro" id="IPR036614">
    <property type="entry name" value="RusA-like_sf"/>
</dbReference>
<dbReference type="InterPro" id="IPR008822">
    <property type="entry name" value="Endonuclease_RusA-like"/>
</dbReference>
<dbReference type="RefSeq" id="WP_179140960.1">
    <property type="nucleotide sequence ID" value="NZ_CP133648.1"/>
</dbReference>
<sequence>MGLMTTYDFDIPGEPVAKGRPRFYGYRAVTPQHTRDAEELVRNQFHMFYPHAEPLDGDVLMILMFYKGRHGKPDLDNLEKLVKDALNGLAYVDDQQVKLTLCAMLEPDRMAWGQRAKRLVKRRQGMPLTYGGNPYEPHTEIHIEPLRDIHGGLESLVRNTKEMISDVGNQPEYR</sequence>
<protein>
    <submittedName>
        <fullName evidence="1">RusA family crossover junction endodeoxyribonuclease</fullName>
    </submittedName>
</protein>
<evidence type="ECO:0000313" key="2">
    <source>
        <dbReference type="Proteomes" id="UP000193179"/>
    </source>
</evidence>